<evidence type="ECO:0000256" key="1">
    <source>
        <dbReference type="SAM" id="Phobius"/>
    </source>
</evidence>
<protein>
    <submittedName>
        <fullName evidence="2">DUF6122 family protein</fullName>
    </submittedName>
</protein>
<organism evidence="2 3">
    <name type="scientific">Pleionea litopenaei</name>
    <dbReference type="NCBI Taxonomy" id="3070815"/>
    <lineage>
        <taxon>Bacteria</taxon>
        <taxon>Pseudomonadati</taxon>
        <taxon>Pseudomonadota</taxon>
        <taxon>Gammaproteobacteria</taxon>
        <taxon>Oceanospirillales</taxon>
        <taxon>Pleioneaceae</taxon>
        <taxon>Pleionea</taxon>
    </lineage>
</organism>
<keyword evidence="1" id="KW-0812">Transmembrane</keyword>
<accession>A0AA51X5W2</accession>
<dbReference type="KEGG" id="plei:Q9312_15455"/>
<dbReference type="RefSeq" id="WP_309201762.1">
    <property type="nucleotide sequence ID" value="NZ_CP133548.1"/>
</dbReference>
<evidence type="ECO:0000313" key="3">
    <source>
        <dbReference type="Proteomes" id="UP001239782"/>
    </source>
</evidence>
<keyword evidence="3" id="KW-1185">Reference proteome</keyword>
<dbReference type="Pfam" id="PF19617">
    <property type="entry name" value="DUF6122"/>
    <property type="match status" value="1"/>
</dbReference>
<evidence type="ECO:0000313" key="2">
    <source>
        <dbReference type="EMBL" id="WMS86617.1"/>
    </source>
</evidence>
<dbReference type="EMBL" id="CP133548">
    <property type="protein sequence ID" value="WMS86617.1"/>
    <property type="molecule type" value="Genomic_DNA"/>
</dbReference>
<dbReference type="InterPro" id="IPR046125">
    <property type="entry name" value="DUF6122"/>
</dbReference>
<keyword evidence="1" id="KW-0472">Membrane</keyword>
<feature type="transmembrane region" description="Helical" evidence="1">
    <location>
        <begin position="29"/>
        <end position="48"/>
    </location>
</feature>
<proteinExistence type="predicted"/>
<keyword evidence="1" id="KW-1133">Transmembrane helix</keyword>
<dbReference type="AlphaFoldDB" id="A0AA51X5W2"/>
<sequence length="114" mass="13279">MLHIFLHFLVPLIISYSLRNSLFKFSQWWLVYILMMVTMLVDLDHLLADPIYDPGRCSINFHPLHQVVLFPGYIALMFFERTRAIGFGLVIHMVLDSIDCQVTNGVWWTAPLLA</sequence>
<reference evidence="2 3" key="1">
    <citation type="submission" date="2023-08" db="EMBL/GenBank/DDBJ databases">
        <title>Pleionea litopenaei sp. nov., isolated from stomach of juvenile Litopenaeus vannamei.</title>
        <authorList>
            <person name="Rho A.M."/>
            <person name="Hwang C.Y."/>
        </authorList>
    </citation>
    <scope>NUCLEOTIDE SEQUENCE [LARGE SCALE GENOMIC DNA]</scope>
    <source>
        <strain evidence="2 3">HL-JVS1</strain>
    </source>
</reference>
<name>A0AA51X5W2_9GAMM</name>
<dbReference type="Proteomes" id="UP001239782">
    <property type="component" value="Chromosome"/>
</dbReference>
<gene>
    <name evidence="2" type="ORF">Q9312_15455</name>
</gene>